<dbReference type="GO" id="GO:0047402">
    <property type="term" value="F:protein-glucosylgalactosylhydroxylysine glucosidase activity"/>
    <property type="evidence" value="ECO:0007669"/>
    <property type="project" value="UniProtKB-EC"/>
</dbReference>
<dbReference type="InterPro" id="IPR008928">
    <property type="entry name" value="6-hairpin_glycosidase_sf"/>
</dbReference>
<dbReference type="PANTHER" id="PTHR11051">
    <property type="entry name" value="GLYCOSYL HYDROLASE-RELATED"/>
    <property type="match status" value="1"/>
</dbReference>
<dbReference type="Gene3D" id="2.60.420.10">
    <property type="entry name" value="Maltose phosphorylase, domain 3"/>
    <property type="match status" value="1"/>
</dbReference>
<dbReference type="EnsemblMetazoa" id="AFAF019585-RA">
    <property type="protein sequence ID" value="AFAF019585-PA"/>
    <property type="gene ID" value="AFAF019585"/>
</dbReference>
<reference evidence="4" key="1">
    <citation type="submission" date="2014-01" db="EMBL/GenBank/DDBJ databases">
        <title>The Genome Sequence of Anopheles farauti FAR1 (V2).</title>
        <authorList>
            <consortium name="The Broad Institute Genomics Platform"/>
            <person name="Neafsey D.E."/>
            <person name="Besansky N."/>
            <person name="Howell P."/>
            <person name="Walton C."/>
            <person name="Young S.K."/>
            <person name="Zeng Q."/>
            <person name="Gargeya S."/>
            <person name="Fitzgerald M."/>
            <person name="Haas B."/>
            <person name="Abouelleil A."/>
            <person name="Allen A.W."/>
            <person name="Alvarado L."/>
            <person name="Arachchi H.M."/>
            <person name="Berlin A.M."/>
            <person name="Chapman S.B."/>
            <person name="Gainer-Dewar J."/>
            <person name="Goldberg J."/>
            <person name="Griggs A."/>
            <person name="Gujja S."/>
            <person name="Hansen M."/>
            <person name="Howarth C."/>
            <person name="Imamovic A."/>
            <person name="Ireland A."/>
            <person name="Larimer J."/>
            <person name="McCowan C."/>
            <person name="Murphy C."/>
            <person name="Pearson M."/>
            <person name="Poon T.W."/>
            <person name="Priest M."/>
            <person name="Roberts A."/>
            <person name="Saif S."/>
            <person name="Shea T."/>
            <person name="Sisk P."/>
            <person name="Sykes S."/>
            <person name="Wortman J."/>
            <person name="Nusbaum C."/>
            <person name="Birren B."/>
        </authorList>
    </citation>
    <scope>NUCLEOTIDE SEQUENCE [LARGE SCALE GENOMIC DNA]</scope>
    <source>
        <strain evidence="4">FAR1</strain>
    </source>
</reference>
<dbReference type="GO" id="GO:0005975">
    <property type="term" value="P:carbohydrate metabolic process"/>
    <property type="evidence" value="ECO:0007669"/>
    <property type="project" value="InterPro"/>
</dbReference>
<name>A0A182QYS6_9DIPT</name>
<dbReference type="PANTHER" id="PTHR11051:SF8">
    <property type="entry name" value="PROTEIN-GLUCOSYLGALACTOSYLHYDROXYLYSINE GLUCOSIDASE"/>
    <property type="match status" value="1"/>
</dbReference>
<dbReference type="STRING" id="69004.A0A182QYS6"/>
<keyword evidence="4" id="KW-1185">Reference proteome</keyword>
<dbReference type="Gene3D" id="1.50.10.10">
    <property type="match status" value="1"/>
</dbReference>
<reference evidence="3" key="2">
    <citation type="submission" date="2020-05" db="UniProtKB">
        <authorList>
            <consortium name="EnsemblMetazoa"/>
        </authorList>
    </citation>
    <scope>IDENTIFICATION</scope>
    <source>
        <strain evidence="3">FAR1</strain>
    </source>
</reference>
<dbReference type="AlphaFoldDB" id="A0A182QYS6"/>
<protein>
    <recommendedName>
        <fullName evidence="2">Glycoside hydrolase family 65 central catalytic domain-containing protein</fullName>
    </recommendedName>
</protein>
<proteinExistence type="inferred from homology"/>
<evidence type="ECO:0000259" key="2">
    <source>
        <dbReference type="Pfam" id="PF03632"/>
    </source>
</evidence>
<dbReference type="SUPFAM" id="SSF48208">
    <property type="entry name" value="Six-hairpin glycosidases"/>
    <property type="match status" value="1"/>
</dbReference>
<sequence>MFRKWLQKLKLQSSRCLTMTPLRTVLSVGVLLIALGGTVCVTAQTTPSDTNYKFQTRPPLPNAAVMPTLANGNIGLVAYGDHVHLNGVYNGLGGRSHRARIPNYGNIQLLACSPTTPGGVSQSCTYQLDMKEGKFVTVEETTDYRIVHELYPHRYYDTVLVNRVRVQRLGSVGVIQARLIQIPSSQTTTDFSWQPSTEFVTASQQYTQLCGVTVQVEDPTIQTFGHNVCVSYPNIPELVEIRPDTMAEEFLFYTAFTATAEEGRRQIGDIASATSTNQDNLHLREMEKLWNRYGISVVGNNELDRAIKASAFYLFSSLPSHARASSTGRYPFYGLAPAGLGRGGLVEQEYQGHSFWDTEIWMYPAILLVDPVNAAHVLQYRTTVSGGARANARKNGFEGIQFPWESAFTGTEVTPDCCPQNGDQQHHVTADVAFAARQYYYATGDLDWLRREMCDLVPHTALFWQSRVEYNNATDKYDIRRAMGPDEDHWDVTNNAFTNVMAAHNLFFGEFVSCYCGNNDQVPESTRKELLKVARSLTLLYDAERDFHPQYEGYQIGTPIKQADTVLLIYPLQYPMNDTTKANNLRMYSQVTRENGPAMTWAIHTIGHLELNQLQEAAAMFDKSYRQYLRAPFNVWSENGNNEPGAGNFITGAGGFLQSILNGYAGVRLHQDRLEIRNARPTPNTDVLNIPTIEYRGVQFSLTVRANAFTIDIKTVGQTDLKLMVDQKEQRICQNCQYNGTVASIQLTNDQAINNCRLKPTTLGVKVADQGDGAAALQTSAMAFVSLIVCFLVSKLF</sequence>
<dbReference type="Proteomes" id="UP000075886">
    <property type="component" value="Unassembled WGS sequence"/>
</dbReference>
<dbReference type="Pfam" id="PF03632">
    <property type="entry name" value="Glyco_hydro_65m"/>
    <property type="match status" value="1"/>
</dbReference>
<dbReference type="InterPro" id="IPR012341">
    <property type="entry name" value="6hp_glycosidase-like_sf"/>
</dbReference>
<organism evidence="3 4">
    <name type="scientific">Anopheles farauti</name>
    <dbReference type="NCBI Taxonomy" id="69004"/>
    <lineage>
        <taxon>Eukaryota</taxon>
        <taxon>Metazoa</taxon>
        <taxon>Ecdysozoa</taxon>
        <taxon>Arthropoda</taxon>
        <taxon>Hexapoda</taxon>
        <taxon>Insecta</taxon>
        <taxon>Pterygota</taxon>
        <taxon>Neoptera</taxon>
        <taxon>Endopterygota</taxon>
        <taxon>Diptera</taxon>
        <taxon>Nematocera</taxon>
        <taxon>Culicoidea</taxon>
        <taxon>Culicidae</taxon>
        <taxon>Anophelinae</taxon>
        <taxon>Anopheles</taxon>
    </lineage>
</organism>
<accession>A0A182QYS6</accession>
<evidence type="ECO:0000313" key="3">
    <source>
        <dbReference type="EnsemblMetazoa" id="AFAF019585-PA"/>
    </source>
</evidence>
<evidence type="ECO:0000313" key="4">
    <source>
        <dbReference type="Proteomes" id="UP000075886"/>
    </source>
</evidence>
<evidence type="ECO:0000256" key="1">
    <source>
        <dbReference type="ARBA" id="ARBA00006768"/>
    </source>
</evidence>
<dbReference type="VEuPathDB" id="VectorBase:AFAF019585"/>
<feature type="domain" description="Glycoside hydrolase family 65 central catalytic" evidence="2">
    <location>
        <begin position="342"/>
        <end position="554"/>
    </location>
</feature>
<dbReference type="EMBL" id="AXCN02000725">
    <property type="status" value="NOT_ANNOTATED_CDS"/>
    <property type="molecule type" value="Genomic_DNA"/>
</dbReference>
<dbReference type="InterPro" id="IPR005195">
    <property type="entry name" value="Glyco_hydro_65_M"/>
</dbReference>
<comment type="similarity">
    <text evidence="1">Belongs to the glycosyl hydrolase 65 family.</text>
</comment>